<dbReference type="Proteomes" id="UP000316253">
    <property type="component" value="Unassembled WGS sequence"/>
</dbReference>
<dbReference type="InterPro" id="IPR050256">
    <property type="entry name" value="Glycosyltransferase_2"/>
</dbReference>
<dbReference type="Gene3D" id="3.90.550.10">
    <property type="entry name" value="Spore Coat Polysaccharide Biosynthesis Protein SpsA, Chain A"/>
    <property type="match status" value="1"/>
</dbReference>
<name>A0A554JA97_9BACT</name>
<evidence type="ECO:0000313" key="2">
    <source>
        <dbReference type="EMBL" id="TSC65262.1"/>
    </source>
</evidence>
<dbReference type="InterPro" id="IPR029044">
    <property type="entry name" value="Nucleotide-diphossugar_trans"/>
</dbReference>
<dbReference type="EMBL" id="VMFD01000052">
    <property type="protein sequence ID" value="TSC65262.1"/>
    <property type="molecule type" value="Genomic_DNA"/>
</dbReference>
<dbReference type="GO" id="GO:0016757">
    <property type="term" value="F:glycosyltransferase activity"/>
    <property type="evidence" value="ECO:0007669"/>
    <property type="project" value="UniProtKB-KW"/>
</dbReference>
<protein>
    <submittedName>
        <fullName evidence="2">Dolichol-phosphate mannosyltransferase</fullName>
    </submittedName>
</protein>
<gene>
    <name evidence="2" type="ORF">CEO22_537</name>
</gene>
<dbReference type="InterPro" id="IPR001173">
    <property type="entry name" value="Glyco_trans_2-like"/>
</dbReference>
<evidence type="ECO:0000313" key="3">
    <source>
        <dbReference type="Proteomes" id="UP000316253"/>
    </source>
</evidence>
<feature type="domain" description="Glycosyltransferase 2-like" evidence="1">
    <location>
        <begin position="8"/>
        <end position="173"/>
    </location>
</feature>
<dbReference type="SUPFAM" id="SSF53448">
    <property type="entry name" value="Nucleotide-diphospho-sugar transferases"/>
    <property type="match status" value="1"/>
</dbReference>
<dbReference type="PANTHER" id="PTHR48090">
    <property type="entry name" value="UNDECAPRENYL-PHOSPHATE 4-DEOXY-4-FORMAMIDO-L-ARABINOSE TRANSFERASE-RELATED"/>
    <property type="match status" value="1"/>
</dbReference>
<dbReference type="PANTHER" id="PTHR48090:SF7">
    <property type="entry name" value="RFBJ PROTEIN"/>
    <property type="match status" value="1"/>
</dbReference>
<dbReference type="Pfam" id="PF00535">
    <property type="entry name" value="Glycos_transf_2"/>
    <property type="match status" value="1"/>
</dbReference>
<evidence type="ECO:0000259" key="1">
    <source>
        <dbReference type="Pfam" id="PF00535"/>
    </source>
</evidence>
<accession>A0A554JA97</accession>
<reference evidence="2 3" key="1">
    <citation type="submission" date="2017-08" db="EMBL/GenBank/DDBJ databases">
        <title>Mechanisms for carbon and nitrogen cycling indicate functional differentiation within the Candidate Phyla Radiation.</title>
        <authorList>
            <person name="Danczak R.E."/>
            <person name="Johnston M.D."/>
            <person name="Kenah C."/>
            <person name="Slattery M."/>
            <person name="Wrighton K.C."/>
            <person name="Wilkins M.J."/>
        </authorList>
    </citation>
    <scope>NUCLEOTIDE SEQUENCE [LARGE SCALE GENOMIC DNA]</scope>
    <source>
        <strain evidence="2">Gr01-1014_85</strain>
    </source>
</reference>
<keyword evidence="2" id="KW-0808">Transferase</keyword>
<organism evidence="2 3">
    <name type="scientific">Candidatus Berkelbacteria bacterium Gr01-1014_85</name>
    <dbReference type="NCBI Taxonomy" id="2017150"/>
    <lineage>
        <taxon>Bacteria</taxon>
        <taxon>Candidatus Berkelbacteria</taxon>
    </lineage>
</organism>
<sequence length="266" mass="30227">MFKVDLISVIVPAYNEAKNIRLTTTDLLTELDKISYPYELIVVCDGCTDATEAEAKAIKHQSLRVISYAKNQGKGYALKYGVSRAKGDVITFIDAGGDFHPSHIERFVKVLEAFDADIVIGSKRHPMSRVNYPLGRRINSALYHGLLRLLFNIQVRDTQTGLKLAKTSVLKEVMPRMVVKQYAYDVEMLVVATMLGYRRIIEAPVEMNFNFANSSLKSKTIIKALEDTFAIFYRKNILGYYLKPRYAKQWQAEAAKFKPVNQESKQ</sequence>
<comment type="caution">
    <text evidence="2">The sequence shown here is derived from an EMBL/GenBank/DDBJ whole genome shotgun (WGS) entry which is preliminary data.</text>
</comment>
<keyword evidence="2" id="KW-0328">Glycosyltransferase</keyword>
<dbReference type="AlphaFoldDB" id="A0A554JA97"/>
<proteinExistence type="predicted"/>